<accession>A0AAV9IYK9</accession>
<dbReference type="InterPro" id="IPR017853">
    <property type="entry name" value="GH"/>
</dbReference>
<feature type="domain" description="Glycosyl hydrolase family 13 catalytic" evidence="2">
    <location>
        <begin position="104"/>
        <end position="433"/>
    </location>
</feature>
<evidence type="ECO:0000313" key="3">
    <source>
        <dbReference type="EMBL" id="KAK4537357.1"/>
    </source>
</evidence>
<reference evidence="3 4" key="1">
    <citation type="submission" date="2022-07" db="EMBL/GenBank/DDBJ databases">
        <title>Genome-wide signatures of adaptation to extreme environments.</title>
        <authorList>
            <person name="Cho C.H."/>
            <person name="Yoon H.S."/>
        </authorList>
    </citation>
    <scope>NUCLEOTIDE SEQUENCE [LARGE SCALE GENOMIC DNA]</scope>
    <source>
        <strain evidence="3 4">DBV 063 E5</strain>
    </source>
</reference>
<dbReference type="PANTHER" id="PTHR47786">
    <property type="entry name" value="ALPHA-1,4-GLUCAN:MALTOSE-1-PHOSPHATE MALTOSYLTRANSFERASE"/>
    <property type="match status" value="1"/>
</dbReference>
<keyword evidence="1" id="KW-0472">Membrane</keyword>
<sequence length="523" mass="59372">MLSKYYTRLLIWSLARSILAFALLIGWYVPDDMAASGEGDRGAAGACPMGGRQLVGGRTLLEVPARPLLYSLNVSQTLDAIPDFLVAQYRQFDFLWLQGVWKLGTYGLSLDRTDPKRVASYNDALPGWTKDDVIGSPYAIYDYVVSEAIGGESALRRFRQRIRPARLLLDFVPNHMARDCPWPETYFVHTSGPQPPAVNATTTFPIRAYGRDPYTGAWDDTAQLNYFNLATRRHQTRTLLHIASMCDGVRADMAMLALNEVFQRVWGDNAEVGAFPRPHTEFWSEAVHALRQQHPQFFLLAEVYWGLDGRLQELGFDCTYDKQLYDLLHARHLDNLRAYIASRSQEQHAHGAHFVENHDEPRAIAYFGGVPVANAAAAFSYLLPGLRFQFDGQEQGRAARLEVHLRRAADDDRPPDPQVQSFYRRLNRILALDIVRNGIWAYDDSGARQHWRLITWTWRARNCSAEPNGSGDFRRLQVVINYSDEPVQYVHAYTEELLSSNSSSNNNASQIIEAWGVRVFRAA</sequence>
<name>A0AAV9IYK9_CYACA</name>
<organism evidence="3 4">
    <name type="scientific">Cyanidium caldarium</name>
    <name type="common">Red alga</name>
    <dbReference type="NCBI Taxonomy" id="2771"/>
    <lineage>
        <taxon>Eukaryota</taxon>
        <taxon>Rhodophyta</taxon>
        <taxon>Bangiophyceae</taxon>
        <taxon>Cyanidiales</taxon>
        <taxon>Cyanidiaceae</taxon>
        <taxon>Cyanidium</taxon>
    </lineage>
</organism>
<feature type="transmembrane region" description="Helical" evidence="1">
    <location>
        <begin position="9"/>
        <end position="29"/>
    </location>
</feature>
<dbReference type="Proteomes" id="UP001301350">
    <property type="component" value="Unassembled WGS sequence"/>
</dbReference>
<protein>
    <recommendedName>
        <fullName evidence="2">Glycosyl hydrolase family 13 catalytic domain-containing protein</fullName>
    </recommendedName>
</protein>
<keyword evidence="1" id="KW-0812">Transmembrane</keyword>
<dbReference type="Gene3D" id="3.20.20.80">
    <property type="entry name" value="Glycosidases"/>
    <property type="match status" value="1"/>
</dbReference>
<evidence type="ECO:0000259" key="2">
    <source>
        <dbReference type="SMART" id="SM00642"/>
    </source>
</evidence>
<dbReference type="GO" id="GO:0005975">
    <property type="term" value="P:carbohydrate metabolic process"/>
    <property type="evidence" value="ECO:0007669"/>
    <property type="project" value="InterPro"/>
</dbReference>
<gene>
    <name evidence="3" type="ORF">CDCA_CDCA12G3382</name>
</gene>
<evidence type="ECO:0000256" key="1">
    <source>
        <dbReference type="SAM" id="Phobius"/>
    </source>
</evidence>
<dbReference type="SMART" id="SM00642">
    <property type="entry name" value="Aamy"/>
    <property type="match status" value="1"/>
</dbReference>
<proteinExistence type="predicted"/>
<keyword evidence="1" id="KW-1133">Transmembrane helix</keyword>
<keyword evidence="4" id="KW-1185">Reference proteome</keyword>
<dbReference type="PANTHER" id="PTHR47786:SF2">
    <property type="entry name" value="GLYCOSYL HYDROLASE FAMILY 13 CATALYTIC DOMAIN-CONTAINING PROTEIN"/>
    <property type="match status" value="1"/>
</dbReference>
<dbReference type="SUPFAM" id="SSF51445">
    <property type="entry name" value="(Trans)glycosidases"/>
    <property type="match status" value="1"/>
</dbReference>
<dbReference type="AlphaFoldDB" id="A0AAV9IYK9"/>
<dbReference type="InterPro" id="IPR006047">
    <property type="entry name" value="GH13_cat_dom"/>
</dbReference>
<comment type="caution">
    <text evidence="3">The sequence shown here is derived from an EMBL/GenBank/DDBJ whole genome shotgun (WGS) entry which is preliminary data.</text>
</comment>
<dbReference type="EMBL" id="JANCYW010000012">
    <property type="protein sequence ID" value="KAK4537357.1"/>
    <property type="molecule type" value="Genomic_DNA"/>
</dbReference>
<evidence type="ECO:0000313" key="4">
    <source>
        <dbReference type="Proteomes" id="UP001301350"/>
    </source>
</evidence>